<reference evidence="1 2" key="1">
    <citation type="submission" date="2017-09" db="EMBL/GenBank/DDBJ databases">
        <authorList>
            <person name="Ehlers B."/>
            <person name="Leendertz F.H."/>
        </authorList>
    </citation>
    <scope>NUCLEOTIDE SEQUENCE [LARGE SCALE GENOMIC DNA]</scope>
    <source>
        <strain evidence="1 2">DSM 45537</strain>
    </source>
</reference>
<evidence type="ECO:0000313" key="1">
    <source>
        <dbReference type="EMBL" id="SNY87608.1"/>
    </source>
</evidence>
<sequence>MADTAFKSARLPVSPSATPAIPAPPANSVVLPASPVSFVAGKYIPVVVPFIRADMASDGALFTVATAKVVTDGTNSGAGRLSMALAVHVLGLADFGSSGSANARVAGGAATVVVVSAGFGGDGHTMTTNAVARGGGELSAVVVPTAGAVSTFHGTATVIGVLPPPVETASAPLSGGGSLTAAVVPGFSASGMNKSGTQPGPNAQNAWIQVISWTADTANYPGSTVDTNALLAKGAKASAAIAGSVGWTQGTYPNSISARLKQNGVVVATGTPANPALANATVAVAAGDRFTLEVSDGSGWAAYSAATINAGNTYLRIT</sequence>
<dbReference type="Proteomes" id="UP000219565">
    <property type="component" value="Unassembled WGS sequence"/>
</dbReference>
<gene>
    <name evidence="1" type="ORF">SAMN04244553_4556</name>
</gene>
<dbReference type="AlphaFoldDB" id="A0A285LRQ3"/>
<evidence type="ECO:0000313" key="2">
    <source>
        <dbReference type="Proteomes" id="UP000219565"/>
    </source>
</evidence>
<dbReference type="EMBL" id="OBEG01000004">
    <property type="protein sequence ID" value="SNY87608.1"/>
    <property type="molecule type" value="Genomic_DNA"/>
</dbReference>
<accession>A0A285LRQ3</accession>
<protein>
    <submittedName>
        <fullName evidence="1">Uncharacterized protein</fullName>
    </submittedName>
</protein>
<keyword evidence="2" id="KW-1185">Reference proteome</keyword>
<organism evidence="1 2">
    <name type="scientific">Nocardia amikacinitolerans</name>
    <dbReference type="NCBI Taxonomy" id="756689"/>
    <lineage>
        <taxon>Bacteria</taxon>
        <taxon>Bacillati</taxon>
        <taxon>Actinomycetota</taxon>
        <taxon>Actinomycetes</taxon>
        <taxon>Mycobacteriales</taxon>
        <taxon>Nocardiaceae</taxon>
        <taxon>Nocardia</taxon>
    </lineage>
</organism>
<proteinExistence type="predicted"/>
<name>A0A285LRQ3_9NOCA</name>